<comment type="caution">
    <text evidence="1">The sequence shown here is derived from an EMBL/GenBank/DDBJ whole genome shotgun (WGS) entry which is preliminary data.</text>
</comment>
<gene>
    <name evidence="1" type="ORF">HYFRA_00011596</name>
</gene>
<protein>
    <submittedName>
        <fullName evidence="1">Uncharacterized protein</fullName>
    </submittedName>
</protein>
<evidence type="ECO:0000313" key="1">
    <source>
        <dbReference type="EMBL" id="CAG8958752.1"/>
    </source>
</evidence>
<organism evidence="1 2">
    <name type="scientific">Hymenoscyphus fraxineus</name>
    <dbReference type="NCBI Taxonomy" id="746836"/>
    <lineage>
        <taxon>Eukaryota</taxon>
        <taxon>Fungi</taxon>
        <taxon>Dikarya</taxon>
        <taxon>Ascomycota</taxon>
        <taxon>Pezizomycotina</taxon>
        <taxon>Leotiomycetes</taxon>
        <taxon>Helotiales</taxon>
        <taxon>Helotiaceae</taxon>
        <taxon>Hymenoscyphus</taxon>
    </lineage>
</organism>
<proteinExistence type="predicted"/>
<accession>A0A9N9L862</accession>
<dbReference type="Proteomes" id="UP000696280">
    <property type="component" value="Unassembled WGS sequence"/>
</dbReference>
<dbReference type="EMBL" id="CAJVRL010000084">
    <property type="protein sequence ID" value="CAG8958752.1"/>
    <property type="molecule type" value="Genomic_DNA"/>
</dbReference>
<reference evidence="1" key="1">
    <citation type="submission" date="2021-07" db="EMBL/GenBank/DDBJ databases">
        <authorList>
            <person name="Durling M."/>
        </authorList>
    </citation>
    <scope>NUCLEOTIDE SEQUENCE</scope>
</reference>
<dbReference type="AlphaFoldDB" id="A0A9N9L862"/>
<sequence length="49" mass="6024">MQSEPPKIGSIDKELKYYTEELEYHNNKFQQEERTEIERLIDETDVEYN</sequence>
<evidence type="ECO:0000313" key="2">
    <source>
        <dbReference type="Proteomes" id="UP000696280"/>
    </source>
</evidence>
<keyword evidence="2" id="KW-1185">Reference proteome</keyword>
<name>A0A9N9L862_9HELO</name>